<evidence type="ECO:0000256" key="15">
    <source>
        <dbReference type="PIRSR" id="PIRSR600175-1"/>
    </source>
</evidence>
<evidence type="ECO:0000256" key="13">
    <source>
        <dbReference type="ARBA" id="ARBA00037785"/>
    </source>
</evidence>
<feature type="transmembrane region" description="Helical" evidence="16">
    <location>
        <begin position="248"/>
        <end position="269"/>
    </location>
</feature>
<proteinExistence type="inferred from homology"/>
<evidence type="ECO:0000256" key="14">
    <source>
        <dbReference type="ARBA" id="ARBA00040215"/>
    </source>
</evidence>
<keyword evidence="6" id="KW-0029">Amino-acid transport</keyword>
<feature type="transmembrane region" description="Helical" evidence="16">
    <location>
        <begin position="207"/>
        <end position="228"/>
    </location>
</feature>
<protein>
    <recommendedName>
        <fullName evidence="14">Sodium-dependent nutrient amino acid transporter 1</fullName>
    </recommendedName>
</protein>
<keyword evidence="11" id="KW-0325">Glycoprotein</keyword>
<comment type="function">
    <text evidence="13">Unusual broad substrate spectrum amino acid:sodium cotransporter that promotes absorption of the D isomers of essential amino acids. Neutral amino acids are the preferred substrates, especially methionine and phenylalanine.</text>
</comment>
<keyword evidence="3" id="KW-0813">Transport</keyword>
<dbReference type="SUPFAM" id="SSF161070">
    <property type="entry name" value="SNF-like"/>
    <property type="match status" value="1"/>
</dbReference>
<keyword evidence="7 16" id="KW-1133">Transmembrane helix</keyword>
<keyword evidence="12" id="KW-0739">Sodium transport</keyword>
<evidence type="ECO:0000256" key="5">
    <source>
        <dbReference type="ARBA" id="ARBA00022847"/>
    </source>
</evidence>
<name>A0A6J2T6D2_DROLE</name>
<organism evidence="17 18">
    <name type="scientific">Drosophila lebanonensis</name>
    <name type="common">Fruit fly</name>
    <name type="synonym">Scaptodrosophila lebanonensis</name>
    <dbReference type="NCBI Taxonomy" id="7225"/>
    <lineage>
        <taxon>Eukaryota</taxon>
        <taxon>Metazoa</taxon>
        <taxon>Ecdysozoa</taxon>
        <taxon>Arthropoda</taxon>
        <taxon>Hexapoda</taxon>
        <taxon>Insecta</taxon>
        <taxon>Pterygota</taxon>
        <taxon>Neoptera</taxon>
        <taxon>Endopterygota</taxon>
        <taxon>Diptera</taxon>
        <taxon>Brachycera</taxon>
        <taxon>Muscomorpha</taxon>
        <taxon>Ephydroidea</taxon>
        <taxon>Drosophilidae</taxon>
        <taxon>Scaptodrosophila</taxon>
    </lineage>
</organism>
<feature type="binding site" evidence="15">
    <location>
        <position position="110"/>
    </location>
    <ligand>
        <name>Na(+)</name>
        <dbReference type="ChEBI" id="CHEBI:29101"/>
        <label>1</label>
    </ligand>
</feature>
<keyword evidence="8 15" id="KW-0915">Sodium</keyword>
<dbReference type="GO" id="GO:0005283">
    <property type="term" value="F:amino acid:sodium symporter activity"/>
    <property type="evidence" value="ECO:0007669"/>
    <property type="project" value="TreeGrafter"/>
</dbReference>
<dbReference type="GO" id="GO:0089718">
    <property type="term" value="P:amino acid import across plasma membrane"/>
    <property type="evidence" value="ECO:0007669"/>
    <property type="project" value="TreeGrafter"/>
</dbReference>
<dbReference type="InterPro" id="IPR000175">
    <property type="entry name" value="Na/ntran_symport"/>
</dbReference>
<evidence type="ECO:0000313" key="17">
    <source>
        <dbReference type="Proteomes" id="UP000504634"/>
    </source>
</evidence>
<keyword evidence="15" id="KW-0479">Metal-binding</keyword>
<dbReference type="PROSITE" id="PS50267">
    <property type="entry name" value="NA_NEUROTRAN_SYMP_3"/>
    <property type="match status" value="1"/>
</dbReference>
<evidence type="ECO:0000256" key="4">
    <source>
        <dbReference type="ARBA" id="ARBA00022692"/>
    </source>
</evidence>
<evidence type="ECO:0000256" key="10">
    <source>
        <dbReference type="ARBA" id="ARBA00023136"/>
    </source>
</evidence>
<evidence type="ECO:0000256" key="3">
    <source>
        <dbReference type="ARBA" id="ARBA00022448"/>
    </source>
</evidence>
<evidence type="ECO:0000256" key="8">
    <source>
        <dbReference type="ARBA" id="ARBA00023053"/>
    </source>
</evidence>
<keyword evidence="4 16" id="KW-0812">Transmembrane</keyword>
<feature type="transmembrane region" description="Helical" evidence="16">
    <location>
        <begin position="133"/>
        <end position="153"/>
    </location>
</feature>
<evidence type="ECO:0000256" key="6">
    <source>
        <dbReference type="ARBA" id="ARBA00022970"/>
    </source>
</evidence>
<gene>
    <name evidence="18" type="primary">LOC115621337</name>
</gene>
<dbReference type="PANTHER" id="PTHR11616">
    <property type="entry name" value="SODIUM/CHLORIDE DEPENDENT TRANSPORTER"/>
    <property type="match status" value="1"/>
</dbReference>
<evidence type="ECO:0000313" key="18">
    <source>
        <dbReference type="RefSeq" id="XP_030370830.1"/>
    </source>
</evidence>
<comment type="similarity">
    <text evidence="2">Belongs to the sodium:neurotransmitter symporter (SNF) (TC 2.A.22) family.</text>
</comment>
<evidence type="ECO:0000256" key="7">
    <source>
        <dbReference type="ARBA" id="ARBA00022989"/>
    </source>
</evidence>
<evidence type="ECO:0000256" key="9">
    <source>
        <dbReference type="ARBA" id="ARBA00023065"/>
    </source>
</evidence>
<dbReference type="AlphaFoldDB" id="A0A6J2T6D2"/>
<dbReference type="GO" id="GO:0015179">
    <property type="term" value="F:L-amino acid transmembrane transporter activity"/>
    <property type="evidence" value="ECO:0007669"/>
    <property type="project" value="TreeGrafter"/>
</dbReference>
<sequence length="312" mass="35383">MARALKSTGLVCGCHPGLLFFGHLLWHTHHLRLLQQFQSECLQGYCYHYDHGLVLLDLCWLHYLWHFGQFGTENWHYGHRQRGEGRCWSGLHLVSGGHCQVRICSTGIGSTVGMGSCIVRVIRDHWEHRAPPNWMLASGLAVLGFAVSIVYMTPGGQFILNLVDFYGVSFTALILAIGELLAVSWIYGLRRFCADIKFMMGIETGWYWRLCWAYITPGLMTAVLLYMLVDMTELTYKGVAYPRLAHGIGWTLATFGLLQIPGWALYAIIKQRKTHTFWQKVRDACRPDNNWGPASAQIALDDDNSKEGELLC</sequence>
<evidence type="ECO:0000256" key="1">
    <source>
        <dbReference type="ARBA" id="ARBA00004141"/>
    </source>
</evidence>
<dbReference type="GO" id="GO:0005886">
    <property type="term" value="C:plasma membrane"/>
    <property type="evidence" value="ECO:0007669"/>
    <property type="project" value="TreeGrafter"/>
</dbReference>
<comment type="subcellular location">
    <subcellularLocation>
        <location evidence="1">Membrane</location>
        <topology evidence="1">Multi-pass membrane protein</topology>
    </subcellularLocation>
</comment>
<evidence type="ECO:0000256" key="2">
    <source>
        <dbReference type="ARBA" id="ARBA00006459"/>
    </source>
</evidence>
<dbReference type="RefSeq" id="XP_030370830.1">
    <property type="nucleotide sequence ID" value="XM_030514970.1"/>
</dbReference>
<reference evidence="18" key="1">
    <citation type="submission" date="2025-08" db="UniProtKB">
        <authorList>
            <consortium name="RefSeq"/>
        </authorList>
    </citation>
    <scope>IDENTIFICATION</scope>
    <source>
        <strain evidence="18">11010-0011.00</strain>
        <tissue evidence="18">Whole body</tissue>
    </source>
</reference>
<evidence type="ECO:0000256" key="16">
    <source>
        <dbReference type="SAM" id="Phobius"/>
    </source>
</evidence>
<dbReference type="Pfam" id="PF00209">
    <property type="entry name" value="SNF"/>
    <property type="match status" value="1"/>
</dbReference>
<dbReference type="PANTHER" id="PTHR11616:SF321">
    <property type="entry name" value="SODIUM-DEPENDENT NUTRIENT AMINO ACID TRANSPORTER 1-RELATED"/>
    <property type="match status" value="1"/>
</dbReference>
<dbReference type="Proteomes" id="UP000504634">
    <property type="component" value="Unplaced"/>
</dbReference>
<keyword evidence="10 16" id="KW-0472">Membrane</keyword>
<accession>A0A6J2T6D2</accession>
<dbReference type="CTD" id="37157"/>
<dbReference type="InterPro" id="IPR037272">
    <property type="entry name" value="SNS_sf"/>
</dbReference>
<keyword evidence="9" id="KW-0406">Ion transport</keyword>
<feature type="transmembrane region" description="Helical" evidence="16">
    <location>
        <begin position="165"/>
        <end position="187"/>
    </location>
</feature>
<dbReference type="GO" id="GO:0046872">
    <property type="term" value="F:metal ion binding"/>
    <property type="evidence" value="ECO:0007669"/>
    <property type="project" value="UniProtKB-KW"/>
</dbReference>
<dbReference type="GeneID" id="115621337"/>
<evidence type="ECO:0000256" key="11">
    <source>
        <dbReference type="ARBA" id="ARBA00023180"/>
    </source>
</evidence>
<keyword evidence="5" id="KW-0769">Symport</keyword>
<keyword evidence="17" id="KW-1185">Reference proteome</keyword>
<evidence type="ECO:0000256" key="12">
    <source>
        <dbReference type="ARBA" id="ARBA00023201"/>
    </source>
</evidence>